<sequence>MRRLRDHGLALVFGGLLLMALVGQALWGLAGVNGDARDKGLQTIGLGEYLTSSSFAVDIAENWQSEYLQFLLFILLTVWFVQKGSPESKPLDKTGRESDEDQKVGRWAQPDSPRWAVVDGWRRSVYSHSLGLTMLVIFVGSWSAQFIAGHASHNSELIRDLKAPEGWGQYALDPDFWSRTLQNWQSEFLAVATMVVFSIYLRERGSPESKPVGEPHGSTGVEG</sequence>
<keyword evidence="3" id="KW-1185">Reference proteome</keyword>
<organism evidence="2 3">
    <name type="scientific">Knoellia locipacati</name>
    <dbReference type="NCBI Taxonomy" id="882824"/>
    <lineage>
        <taxon>Bacteria</taxon>
        <taxon>Bacillati</taxon>
        <taxon>Actinomycetota</taxon>
        <taxon>Actinomycetes</taxon>
        <taxon>Micrococcales</taxon>
        <taxon>Intrasporangiaceae</taxon>
        <taxon>Knoellia</taxon>
    </lineage>
</organism>
<gene>
    <name evidence="2" type="ORF">KLO01_08510</name>
</gene>
<protein>
    <submittedName>
        <fullName evidence="2">Uncharacterized protein</fullName>
    </submittedName>
</protein>
<proteinExistence type="predicted"/>
<name>A0A512SY11_9MICO</name>
<reference evidence="2 3" key="1">
    <citation type="submission" date="2019-07" db="EMBL/GenBank/DDBJ databases">
        <title>Whole genome shotgun sequence of Knoellia locipacati NBRC 109775.</title>
        <authorList>
            <person name="Hosoyama A."/>
            <person name="Uohara A."/>
            <person name="Ohji S."/>
            <person name="Ichikawa N."/>
        </authorList>
    </citation>
    <scope>NUCLEOTIDE SEQUENCE [LARGE SCALE GENOMIC DNA]</scope>
    <source>
        <strain evidence="2 3">NBRC 109775</strain>
    </source>
</reference>
<dbReference type="InterPro" id="IPR046657">
    <property type="entry name" value="DUF6766"/>
</dbReference>
<keyword evidence="1" id="KW-0472">Membrane</keyword>
<keyword evidence="1" id="KW-0812">Transmembrane</keyword>
<dbReference type="Pfam" id="PF20554">
    <property type="entry name" value="DUF6766"/>
    <property type="match status" value="1"/>
</dbReference>
<evidence type="ECO:0000313" key="2">
    <source>
        <dbReference type="EMBL" id="GEQ12804.1"/>
    </source>
</evidence>
<dbReference type="EMBL" id="BKBA01000003">
    <property type="protein sequence ID" value="GEQ12804.1"/>
    <property type="molecule type" value="Genomic_DNA"/>
</dbReference>
<keyword evidence="1" id="KW-1133">Transmembrane helix</keyword>
<dbReference type="RefSeq" id="WP_147062398.1">
    <property type="nucleotide sequence ID" value="NZ_BAABDN010000001.1"/>
</dbReference>
<evidence type="ECO:0000313" key="3">
    <source>
        <dbReference type="Proteomes" id="UP000321793"/>
    </source>
</evidence>
<dbReference type="Proteomes" id="UP000321793">
    <property type="component" value="Unassembled WGS sequence"/>
</dbReference>
<feature type="transmembrane region" description="Helical" evidence="1">
    <location>
        <begin position="9"/>
        <end position="30"/>
    </location>
</feature>
<accession>A0A512SY11</accession>
<dbReference type="OrthoDB" id="187863at2"/>
<dbReference type="AlphaFoldDB" id="A0A512SY11"/>
<comment type="caution">
    <text evidence="2">The sequence shown here is derived from an EMBL/GenBank/DDBJ whole genome shotgun (WGS) entry which is preliminary data.</text>
</comment>
<evidence type="ECO:0000256" key="1">
    <source>
        <dbReference type="SAM" id="Phobius"/>
    </source>
</evidence>